<comment type="caution">
    <text evidence="1">The sequence shown here is derived from an EMBL/GenBank/DDBJ whole genome shotgun (WGS) entry which is preliminary data.</text>
</comment>
<dbReference type="AlphaFoldDB" id="A0AAV6I8F4"/>
<accession>A0AAV6I8F4</accession>
<name>A0AAV6I8F4_9ERIC</name>
<reference evidence="1" key="1">
    <citation type="submission" date="2020-08" db="EMBL/GenBank/DDBJ databases">
        <title>Plant Genome Project.</title>
        <authorList>
            <person name="Zhang R.-G."/>
        </authorList>
    </citation>
    <scope>NUCLEOTIDE SEQUENCE</scope>
    <source>
        <strain evidence="1">WSP0</strain>
        <tissue evidence="1">Leaf</tissue>
    </source>
</reference>
<protein>
    <submittedName>
        <fullName evidence="1">Uncharacterized protein</fullName>
    </submittedName>
</protein>
<organism evidence="1 2">
    <name type="scientific">Rhododendron griersonianum</name>
    <dbReference type="NCBI Taxonomy" id="479676"/>
    <lineage>
        <taxon>Eukaryota</taxon>
        <taxon>Viridiplantae</taxon>
        <taxon>Streptophyta</taxon>
        <taxon>Embryophyta</taxon>
        <taxon>Tracheophyta</taxon>
        <taxon>Spermatophyta</taxon>
        <taxon>Magnoliopsida</taxon>
        <taxon>eudicotyledons</taxon>
        <taxon>Gunneridae</taxon>
        <taxon>Pentapetalae</taxon>
        <taxon>asterids</taxon>
        <taxon>Ericales</taxon>
        <taxon>Ericaceae</taxon>
        <taxon>Ericoideae</taxon>
        <taxon>Rhodoreae</taxon>
        <taxon>Rhododendron</taxon>
    </lineage>
</organism>
<sequence length="62" mass="7328">MKAAIVVVVVERERRERRTWGVLRRRSSKVMASVEGKEAGSRGMRGRWWKVMEGVVEETRRR</sequence>
<gene>
    <name evidence="1" type="ORF">RHGRI_031479</name>
</gene>
<evidence type="ECO:0000313" key="2">
    <source>
        <dbReference type="Proteomes" id="UP000823749"/>
    </source>
</evidence>
<evidence type="ECO:0000313" key="1">
    <source>
        <dbReference type="EMBL" id="KAG5524823.1"/>
    </source>
</evidence>
<proteinExistence type="predicted"/>
<dbReference type="Proteomes" id="UP000823749">
    <property type="component" value="Chromosome 11"/>
</dbReference>
<keyword evidence="2" id="KW-1185">Reference proteome</keyword>
<dbReference type="EMBL" id="JACTNZ010000011">
    <property type="protein sequence ID" value="KAG5524823.1"/>
    <property type="molecule type" value="Genomic_DNA"/>
</dbReference>